<dbReference type="InterPro" id="IPR027417">
    <property type="entry name" value="P-loop_NTPase"/>
</dbReference>
<reference evidence="2 3" key="1">
    <citation type="submission" date="2019-03" db="EMBL/GenBank/DDBJ databases">
        <title>Genome sequence of Thiobacillaceae bacterium LSR1, a sulfur-oxidizing bacterium isolated from freshwater sediment.</title>
        <authorList>
            <person name="Li S."/>
        </authorList>
    </citation>
    <scope>NUCLEOTIDE SEQUENCE [LARGE SCALE GENOMIC DNA]</scope>
    <source>
        <strain evidence="2 3">LSR1</strain>
    </source>
</reference>
<comment type="caution">
    <text evidence="2">The sequence shown here is derived from an EMBL/GenBank/DDBJ whole genome shotgun (WGS) entry which is preliminary data.</text>
</comment>
<dbReference type="Gene3D" id="3.40.50.300">
    <property type="entry name" value="P-loop containing nucleotide triphosphate hydrolases"/>
    <property type="match status" value="1"/>
</dbReference>
<dbReference type="SUPFAM" id="SSF52540">
    <property type="entry name" value="P-loop containing nucleoside triphosphate hydrolases"/>
    <property type="match status" value="2"/>
</dbReference>
<dbReference type="PANTHER" id="PTHR10799">
    <property type="entry name" value="SNF2/RAD54 HELICASE FAMILY"/>
    <property type="match status" value="1"/>
</dbReference>
<dbReference type="Pfam" id="PF11171">
    <property type="entry name" value="DUF2958"/>
    <property type="match status" value="1"/>
</dbReference>
<feature type="domain" description="Helicase ATP-binding" evidence="1">
    <location>
        <begin position="190"/>
        <end position="558"/>
    </location>
</feature>
<dbReference type="OrthoDB" id="9760715at2"/>
<dbReference type="InterPro" id="IPR021341">
    <property type="entry name" value="DUF2958"/>
</dbReference>
<dbReference type="GO" id="GO:0005524">
    <property type="term" value="F:ATP binding"/>
    <property type="evidence" value="ECO:0007669"/>
    <property type="project" value="InterPro"/>
</dbReference>
<gene>
    <name evidence="2" type="ORF">EZJ19_07865</name>
</gene>
<protein>
    <submittedName>
        <fullName evidence="2">DUF2958 domain-containing protein</fullName>
    </submittedName>
</protein>
<dbReference type="InterPro" id="IPR038718">
    <property type="entry name" value="SNF2-like_sf"/>
</dbReference>
<dbReference type="EMBL" id="SJZB01000029">
    <property type="protein sequence ID" value="TCJ15215.1"/>
    <property type="molecule type" value="Genomic_DNA"/>
</dbReference>
<evidence type="ECO:0000259" key="1">
    <source>
        <dbReference type="SMART" id="SM00487"/>
    </source>
</evidence>
<keyword evidence="3" id="KW-1185">Reference proteome</keyword>
<dbReference type="RefSeq" id="WP_131446342.1">
    <property type="nucleotide sequence ID" value="NZ_SJZB01000029.1"/>
</dbReference>
<dbReference type="AlphaFoldDB" id="A0A4R1BDM6"/>
<dbReference type="Gene3D" id="3.40.50.10810">
    <property type="entry name" value="Tandem AAA-ATPase domain"/>
    <property type="match status" value="2"/>
</dbReference>
<dbReference type="InterPro" id="IPR001650">
    <property type="entry name" value="Helicase_C-like"/>
</dbReference>
<evidence type="ECO:0000313" key="3">
    <source>
        <dbReference type="Proteomes" id="UP000295443"/>
    </source>
</evidence>
<organism evidence="2 3">
    <name type="scientific">Parasulfuritortus cantonensis</name>
    <dbReference type="NCBI Taxonomy" id="2528202"/>
    <lineage>
        <taxon>Bacteria</taxon>
        <taxon>Pseudomonadati</taxon>
        <taxon>Pseudomonadota</taxon>
        <taxon>Betaproteobacteria</taxon>
        <taxon>Nitrosomonadales</taxon>
        <taxon>Thiobacillaceae</taxon>
        <taxon>Parasulfuritortus</taxon>
    </lineage>
</organism>
<name>A0A4R1BDM6_9PROT</name>
<sequence>MQVERQILHVTTSTQPVGDHNKLHADILAFIASHPKPADAPEQWVICKLFDAFGSATWWLTEYDAGDRIGFGFVTGLQYDEWGSVSIAELAELQAGITGLPGSAPRIEVDQHFRPTTKDQAVAAYYASPSQDLRPAEDAEMTPIAGPSVMSLSEFVSCFGTGLLDAVRRQNPPVYSGLPDVRREAVMDTLTRAPFPAQREVVQAVSALLFDEDEPAGIINAEMGTGKTMMAIAVAAVAHAEGYRRSLVICPPHLVYKWRREIKQTVPNARVWILNGPDTLRKLLQLREMREAPLHPEFFVMGRVRMRMGYHWKPAFNLKRVLVREENGDSTFPQGSKVAVCPHCHTWITDGDDRPLNPDLAEYLLAKERRFCPQCQGALWTLTRPQASAKSRDEMVLSAMQQLPTIGAKTAQRLLATFGATMLGDMLEDNVYEFINLMDEDGDLFFSDRQATRMERAMANSEFSFGQGGYQPTEFIKRYLPQGYFGLLIVDEGHEFKNEGSAQGQAFGVLARKCSKTLLLTGTLMGGYADDLFYLLWRLQPKAMMEDGFGYSRRGSLGPASMGFLRAHGVIKDIYKTRDDEAKSHRTARGRQTVHRAAKGPGFGPNGIMRYVVPITAFLKLKQIGGNVLPPYEEHFEGVAMAPVQLEWYRKLEGALKDALKQALRAGDHSLLGVVLNALLAWPDCAFRAEHVVHPHHRSRVLAHVPALFEGSEPMPKERMLIERVRAEKVKGRRVLVYTVYTGTRDTTARLKALLAAEGLKVATLSASVAAEKREDWVADQVDRGIDVLVTNPELVKTGLDLLEFPTIVFLQSGYNVYTLQQAARRSWRIGQKQPVDVVFLGYQGTAQMTCLELMAKKIAVAQSTSGDTPESGLDVLNQSGDSIEVALARQLVG</sequence>
<accession>A0A4R1BDM6</accession>
<dbReference type="Proteomes" id="UP000295443">
    <property type="component" value="Unassembled WGS sequence"/>
</dbReference>
<dbReference type="InterPro" id="IPR014001">
    <property type="entry name" value="Helicase_ATP-bd"/>
</dbReference>
<proteinExistence type="predicted"/>
<dbReference type="Pfam" id="PF00176">
    <property type="entry name" value="SNF2-rel_dom"/>
    <property type="match status" value="1"/>
</dbReference>
<evidence type="ECO:0000313" key="2">
    <source>
        <dbReference type="EMBL" id="TCJ15215.1"/>
    </source>
</evidence>
<dbReference type="SMART" id="SM00487">
    <property type="entry name" value="DEXDc"/>
    <property type="match status" value="1"/>
</dbReference>
<dbReference type="InterPro" id="IPR000330">
    <property type="entry name" value="SNF2_N"/>
</dbReference>
<dbReference type="Pfam" id="PF00271">
    <property type="entry name" value="Helicase_C"/>
    <property type="match status" value="1"/>
</dbReference>